<dbReference type="AlphaFoldDB" id="A0A9D1YYY8"/>
<proteinExistence type="predicted"/>
<dbReference type="Proteomes" id="UP000886844">
    <property type="component" value="Unassembled WGS sequence"/>
</dbReference>
<dbReference type="EMBL" id="DXDA01000026">
    <property type="protein sequence ID" value="HIY68399.1"/>
    <property type="molecule type" value="Genomic_DNA"/>
</dbReference>
<name>A0A9D1YYY8_9BACT</name>
<reference evidence="1" key="2">
    <citation type="submission" date="2021-04" db="EMBL/GenBank/DDBJ databases">
        <authorList>
            <person name="Gilroy R."/>
        </authorList>
    </citation>
    <scope>NUCLEOTIDE SEQUENCE</scope>
    <source>
        <strain evidence="1">5134</strain>
    </source>
</reference>
<sequence length="122" mass="13215">MNILLYGVPTGIAGRIAERYSLKMTSSLVAPGEPAGLQLIPPMSSPRQLLAFYNAMLVRESEIDAVIVCDRGSCDAVSTVQYCSPQGKFFTVSGDTDEEELEYAISRIVETKLGRVCAHEGL</sequence>
<reference evidence="1" key="1">
    <citation type="journal article" date="2021" name="PeerJ">
        <title>Extensive microbial diversity within the chicken gut microbiome revealed by metagenomics and culture.</title>
        <authorList>
            <person name="Gilroy R."/>
            <person name="Ravi A."/>
            <person name="Getino M."/>
            <person name="Pursley I."/>
            <person name="Horton D.L."/>
            <person name="Alikhan N.F."/>
            <person name="Baker D."/>
            <person name="Gharbi K."/>
            <person name="Hall N."/>
            <person name="Watson M."/>
            <person name="Adriaenssens E.M."/>
            <person name="Foster-Nyarko E."/>
            <person name="Jarju S."/>
            <person name="Secka A."/>
            <person name="Antonio M."/>
            <person name="Oren A."/>
            <person name="Chaudhuri R.R."/>
            <person name="La Ragione R."/>
            <person name="Hildebrand F."/>
            <person name="Pallen M.J."/>
        </authorList>
    </citation>
    <scope>NUCLEOTIDE SEQUENCE</scope>
    <source>
        <strain evidence="1">5134</strain>
    </source>
</reference>
<evidence type="ECO:0000313" key="2">
    <source>
        <dbReference type="Proteomes" id="UP000886844"/>
    </source>
</evidence>
<comment type="caution">
    <text evidence="1">The sequence shown here is derived from an EMBL/GenBank/DDBJ whole genome shotgun (WGS) entry which is preliminary data.</text>
</comment>
<gene>
    <name evidence="1" type="ORF">H9828_03160</name>
</gene>
<accession>A0A9D1YYY8</accession>
<evidence type="ECO:0000313" key="1">
    <source>
        <dbReference type="EMBL" id="HIY68399.1"/>
    </source>
</evidence>
<protein>
    <submittedName>
        <fullName evidence="1">Uncharacterized protein</fullName>
    </submittedName>
</protein>
<organism evidence="1 2">
    <name type="scientific">Candidatus Alistipes intestinigallinarum</name>
    <dbReference type="NCBI Taxonomy" id="2838440"/>
    <lineage>
        <taxon>Bacteria</taxon>
        <taxon>Pseudomonadati</taxon>
        <taxon>Bacteroidota</taxon>
        <taxon>Bacteroidia</taxon>
        <taxon>Bacteroidales</taxon>
        <taxon>Rikenellaceae</taxon>
        <taxon>Alistipes</taxon>
    </lineage>
</organism>